<dbReference type="CDD" id="cd07958">
    <property type="entry name" value="Anticodon_Ia_Leu_BEm"/>
    <property type="match status" value="1"/>
</dbReference>
<dbReference type="InterPro" id="IPR001412">
    <property type="entry name" value="aa-tRNA-synth_I_CS"/>
</dbReference>
<keyword evidence="4 9" id="KW-0547">Nucleotide-binding</keyword>
<dbReference type="Proteomes" id="UP000184108">
    <property type="component" value="Unassembled WGS sequence"/>
</dbReference>
<feature type="domain" description="Aminoacyl-tRNA synthetase class Ia" evidence="11">
    <location>
        <begin position="764"/>
        <end position="797"/>
    </location>
</feature>
<dbReference type="SUPFAM" id="SSF52374">
    <property type="entry name" value="Nucleotidylyl transferase"/>
    <property type="match status" value="1"/>
</dbReference>
<dbReference type="GO" id="GO:0005829">
    <property type="term" value="C:cytosol"/>
    <property type="evidence" value="ECO:0007669"/>
    <property type="project" value="TreeGrafter"/>
</dbReference>
<evidence type="ECO:0000256" key="4">
    <source>
        <dbReference type="ARBA" id="ARBA00022741"/>
    </source>
</evidence>
<keyword evidence="7 9" id="KW-0030">Aminoacyl-tRNA synthetase</keyword>
<dbReference type="EC" id="6.1.1.4" evidence="9"/>
<dbReference type="GO" id="GO:0004823">
    <property type="term" value="F:leucine-tRNA ligase activity"/>
    <property type="evidence" value="ECO:0007669"/>
    <property type="project" value="UniProtKB-UniRule"/>
</dbReference>
<protein>
    <recommendedName>
        <fullName evidence="9">Leucine--tRNA ligase</fullName>
        <ecNumber evidence="9">6.1.1.4</ecNumber>
    </recommendedName>
    <alternativeName>
        <fullName evidence="9">Leucyl-tRNA synthetase</fullName>
        <shortName evidence="9">LeuRS</shortName>
    </alternativeName>
</protein>
<dbReference type="Pfam" id="PF08264">
    <property type="entry name" value="Anticodon_1"/>
    <property type="match status" value="1"/>
</dbReference>
<comment type="similarity">
    <text evidence="1 9 10">Belongs to the class-I aminoacyl-tRNA synthetase family.</text>
</comment>
<evidence type="ECO:0000259" key="12">
    <source>
        <dbReference type="Pfam" id="PF08264"/>
    </source>
</evidence>
<evidence type="ECO:0000256" key="7">
    <source>
        <dbReference type="ARBA" id="ARBA00023146"/>
    </source>
</evidence>
<dbReference type="InterPro" id="IPR002300">
    <property type="entry name" value="aa-tRNA-synth_Ia"/>
</dbReference>
<dbReference type="RefSeq" id="WP_073175496.1">
    <property type="nucleotide sequence ID" value="NZ_FQVE01000007.1"/>
</dbReference>
<comment type="caution">
    <text evidence="9">Lacks conserved residue(s) required for the propagation of feature annotation.</text>
</comment>
<dbReference type="FunFam" id="3.40.50.620:FF:000056">
    <property type="entry name" value="Leucine--tRNA ligase"/>
    <property type="match status" value="1"/>
</dbReference>
<evidence type="ECO:0000256" key="2">
    <source>
        <dbReference type="ARBA" id="ARBA00022490"/>
    </source>
</evidence>
<evidence type="ECO:0000256" key="1">
    <source>
        <dbReference type="ARBA" id="ARBA00005594"/>
    </source>
</evidence>
<evidence type="ECO:0000259" key="11">
    <source>
        <dbReference type="Pfam" id="PF00133"/>
    </source>
</evidence>
<organism evidence="15 16">
    <name type="scientific">Chryseobacterium vrystaatense</name>
    <dbReference type="NCBI Taxonomy" id="307480"/>
    <lineage>
        <taxon>Bacteria</taxon>
        <taxon>Pseudomonadati</taxon>
        <taxon>Bacteroidota</taxon>
        <taxon>Flavobacteriia</taxon>
        <taxon>Flavobacteriales</taxon>
        <taxon>Weeksellaceae</taxon>
        <taxon>Chryseobacterium group</taxon>
        <taxon>Chryseobacterium</taxon>
    </lineage>
</organism>
<dbReference type="FunFam" id="1.10.730.10:FF:000011">
    <property type="entry name" value="Leucine--tRNA ligase chloroplastic/mitochondrial"/>
    <property type="match status" value="1"/>
</dbReference>
<proteinExistence type="inferred from homology"/>
<feature type="domain" description="Leucyl-tRNA synthetase editing" evidence="14">
    <location>
        <begin position="278"/>
        <end position="457"/>
    </location>
</feature>
<feature type="domain" description="Methionyl/Valyl/Leucyl/Isoleucyl-tRNA synthetase anticodon-binding" evidence="12">
    <location>
        <begin position="849"/>
        <end position="960"/>
    </location>
</feature>
<evidence type="ECO:0000313" key="15">
    <source>
        <dbReference type="EMBL" id="SHG70808.1"/>
    </source>
</evidence>
<dbReference type="Gene3D" id="3.40.50.620">
    <property type="entry name" value="HUPs"/>
    <property type="match status" value="3"/>
</dbReference>
<feature type="binding site" evidence="9">
    <location>
        <position position="774"/>
    </location>
    <ligand>
        <name>ATP</name>
        <dbReference type="ChEBI" id="CHEBI:30616"/>
    </ligand>
</feature>
<reference evidence="16" key="1">
    <citation type="submission" date="2016-11" db="EMBL/GenBank/DDBJ databases">
        <authorList>
            <person name="Varghese N."/>
            <person name="Submissions S."/>
        </authorList>
    </citation>
    <scope>NUCLEOTIDE SEQUENCE [LARGE SCALE GENOMIC DNA]</scope>
    <source>
        <strain evidence="16">YR203</strain>
    </source>
</reference>
<feature type="short sequence motif" description="'KMSKS' region" evidence="9">
    <location>
        <begin position="771"/>
        <end position="775"/>
    </location>
</feature>
<dbReference type="InterPro" id="IPR009008">
    <property type="entry name" value="Val/Leu/Ile-tRNA-synth_edit"/>
</dbReference>
<evidence type="ECO:0000256" key="9">
    <source>
        <dbReference type="HAMAP-Rule" id="MF_00049"/>
    </source>
</evidence>
<dbReference type="GO" id="GO:0002161">
    <property type="term" value="F:aminoacyl-tRNA deacylase activity"/>
    <property type="evidence" value="ECO:0007669"/>
    <property type="project" value="InterPro"/>
</dbReference>
<dbReference type="EMBL" id="FQVE01000007">
    <property type="protein sequence ID" value="SHG70808.1"/>
    <property type="molecule type" value="Genomic_DNA"/>
</dbReference>
<dbReference type="Pfam" id="PF00133">
    <property type="entry name" value="tRNA-synt_1"/>
    <property type="match status" value="1"/>
</dbReference>
<dbReference type="PANTHER" id="PTHR43740">
    <property type="entry name" value="LEUCYL-TRNA SYNTHETASE"/>
    <property type="match status" value="1"/>
</dbReference>
<dbReference type="HAMAP" id="MF_00049_B">
    <property type="entry name" value="Leu_tRNA_synth_B"/>
    <property type="match status" value="1"/>
</dbReference>
<dbReference type="AlphaFoldDB" id="A0A1M5M0M9"/>
<comment type="catalytic activity">
    <reaction evidence="8 9">
        <text>tRNA(Leu) + L-leucine + ATP = L-leucyl-tRNA(Leu) + AMP + diphosphate</text>
        <dbReference type="Rhea" id="RHEA:11688"/>
        <dbReference type="Rhea" id="RHEA-COMP:9613"/>
        <dbReference type="Rhea" id="RHEA-COMP:9622"/>
        <dbReference type="ChEBI" id="CHEBI:30616"/>
        <dbReference type="ChEBI" id="CHEBI:33019"/>
        <dbReference type="ChEBI" id="CHEBI:57427"/>
        <dbReference type="ChEBI" id="CHEBI:78442"/>
        <dbReference type="ChEBI" id="CHEBI:78494"/>
        <dbReference type="ChEBI" id="CHEBI:456215"/>
        <dbReference type="EC" id="6.1.1.4"/>
    </reaction>
</comment>
<dbReference type="InterPro" id="IPR002302">
    <property type="entry name" value="Leu-tRNA-ligase"/>
</dbReference>
<comment type="subcellular location">
    <subcellularLocation>
        <location evidence="9">Cytoplasm</location>
    </subcellularLocation>
</comment>
<keyword evidence="2 9" id="KW-0963">Cytoplasm</keyword>
<dbReference type="SUPFAM" id="SSF50677">
    <property type="entry name" value="ValRS/IleRS/LeuRS editing domain"/>
    <property type="match status" value="1"/>
</dbReference>
<gene>
    <name evidence="9" type="primary">leuS</name>
    <name evidence="15" type="ORF">SAMN02787073_4705</name>
</gene>
<evidence type="ECO:0000256" key="3">
    <source>
        <dbReference type="ARBA" id="ARBA00022598"/>
    </source>
</evidence>
<evidence type="ECO:0000256" key="10">
    <source>
        <dbReference type="RuleBase" id="RU363035"/>
    </source>
</evidence>
<dbReference type="PANTHER" id="PTHR43740:SF2">
    <property type="entry name" value="LEUCINE--TRNA LIGASE, MITOCHONDRIAL"/>
    <property type="match status" value="1"/>
</dbReference>
<evidence type="ECO:0000256" key="6">
    <source>
        <dbReference type="ARBA" id="ARBA00022917"/>
    </source>
</evidence>
<dbReference type="InterPro" id="IPR014729">
    <property type="entry name" value="Rossmann-like_a/b/a_fold"/>
</dbReference>
<dbReference type="SUPFAM" id="SSF47323">
    <property type="entry name" value="Anticodon-binding domain of a subclass of class I aminoacyl-tRNA synthetases"/>
    <property type="match status" value="1"/>
</dbReference>
<dbReference type="GO" id="GO:0006429">
    <property type="term" value="P:leucyl-tRNA aminoacylation"/>
    <property type="evidence" value="ECO:0007669"/>
    <property type="project" value="UniProtKB-UniRule"/>
</dbReference>
<keyword evidence="3 9" id="KW-0436">Ligase</keyword>
<dbReference type="InterPro" id="IPR015413">
    <property type="entry name" value="Methionyl/Leucyl_tRNA_Synth"/>
</dbReference>
<evidence type="ECO:0000259" key="14">
    <source>
        <dbReference type="Pfam" id="PF13603"/>
    </source>
</evidence>
<evidence type="ECO:0000256" key="5">
    <source>
        <dbReference type="ARBA" id="ARBA00022840"/>
    </source>
</evidence>
<evidence type="ECO:0000256" key="8">
    <source>
        <dbReference type="ARBA" id="ARBA00047469"/>
    </source>
</evidence>
<dbReference type="Pfam" id="PF13603">
    <property type="entry name" value="tRNA-synt_1_2"/>
    <property type="match status" value="1"/>
</dbReference>
<accession>A0A1M5M0M9</accession>
<evidence type="ECO:0000313" key="16">
    <source>
        <dbReference type="Proteomes" id="UP000184108"/>
    </source>
</evidence>
<dbReference type="PROSITE" id="PS00178">
    <property type="entry name" value="AA_TRNA_LIGASE_I"/>
    <property type="match status" value="1"/>
</dbReference>
<dbReference type="InterPro" id="IPR009080">
    <property type="entry name" value="tRNAsynth_Ia_anticodon-bd"/>
</dbReference>
<dbReference type="InterPro" id="IPR013155">
    <property type="entry name" value="M/V/L/I-tRNA-synth_anticd-bd"/>
</dbReference>
<keyword evidence="6 9" id="KW-0648">Protein biosynthesis</keyword>
<dbReference type="GO" id="GO:0005524">
    <property type="term" value="F:ATP binding"/>
    <property type="evidence" value="ECO:0007669"/>
    <property type="project" value="UniProtKB-UniRule"/>
</dbReference>
<dbReference type="PRINTS" id="PR00985">
    <property type="entry name" value="TRNASYNTHLEU"/>
</dbReference>
<dbReference type="Pfam" id="PF09334">
    <property type="entry name" value="tRNA-synt_1g"/>
    <property type="match status" value="1"/>
</dbReference>
<evidence type="ECO:0000259" key="13">
    <source>
        <dbReference type="Pfam" id="PF09334"/>
    </source>
</evidence>
<dbReference type="Gene3D" id="1.10.730.10">
    <property type="entry name" value="Isoleucyl-tRNA Synthetase, Domain 1"/>
    <property type="match status" value="2"/>
</dbReference>
<keyword evidence="5 9" id="KW-0067">ATP-binding</keyword>
<feature type="domain" description="Methionyl/Leucyl tRNA synthetase" evidence="13">
    <location>
        <begin position="38"/>
        <end position="145"/>
    </location>
</feature>
<dbReference type="FunFam" id="3.40.50.620:FF:000060">
    <property type="entry name" value="Leucine--tRNA ligase"/>
    <property type="match status" value="1"/>
</dbReference>
<sequence>MFYDHQQIEKKWQKYWEENQTYKTSNKTDKPKFYVLDMFPYPSGAGLHVGHPLGYIASDIYARYKRHQGFNVLHPVGYDSFGLPAEQYAIQTGQHPAITTEENINRYEEQLKKIGFSFDWSREVRTSDASYYKWTQWIFIELYHSWYNKNTDKAESINTLIQHFEEKGTEGLNANQNDELNFTAEEWKDSSDIDKEDILLNYRLAFRAETTVNWCPALGTVLANDEVKDGKSERGGFPVFQKKMMQWSMRISAYSERLLQGLNTLDWPQPLKDAQEYWIGKSQGAQVQFKVDGNDEVVEVFTTRPDTIFGATFMVLAPENPLVDTITTDAQKAEVDTYIEETSKKTERDRMSDVKNVSGAFTGSYAVNPFSGEKMAIYISDYVLMGYGTGAVMAVPAHDERDHRFAKKFNLEIKKVVDTEEDVQEKSFDSKDSVCVNSDFLNGLHYNDAKSKMISEIENKGIGHGTTNYRQRDAIFSRQRYWGEPVPIYYKEGMPYTLPVSALPLELPEVEKYLPTEDGDPPLGNAKVFAWDETNQKVVSTDLIDDQTIFPLELSTMPGWAGSSWYFLRYMDPSNDEVFTDKNLSDYWGQVDLYIGGSEHATGHLLYSRFWNMFLKDRGYINHDEPFQKLINQGMILGMSAFVYRLEFSVDIDLFSKEKQSTEGITKTYVRYISKNCINKDQTLFNLISLKPSVRNEFLQEIVDSLSDENVEAKITRDSQHIQKIHVDVSLLKGTSDELDTDAFKAWRPDYANAEFILEDGKYITDREVEKMSKSKYNVVNPDDICEEYGADGLRLYEMFLGPLEQSKPWNTQGLSGVYGFLKKFWNLYFNGDVFEVSDEEPTKAEYKVLHTLIKKVVYDIENFSFNTSVSSFMIAVNELQKIKCNKRNILEPLAVIISPYAPHICEELWSLLGNKESVEFEKFPVLNEDYLVEDEIEYPVSVNGKMKFKISLSAQLSAKEVEDLVISDEKMQPILEGKTPKKIIVVHHRIVNIVI</sequence>
<name>A0A1M5M0M9_9FLAO</name>
<dbReference type="InterPro" id="IPR025709">
    <property type="entry name" value="Leu_tRNA-synth_edit"/>
</dbReference>